<comment type="subcellular location">
    <subcellularLocation>
        <location evidence="1">Cytoplasm</location>
        <location evidence="1">Cytoskeleton</location>
        <location evidence="1">Cilium basal body</location>
    </subcellularLocation>
    <subcellularLocation>
        <location evidence="2">Cytoplasm</location>
        <location evidence="2">Cytoskeleton</location>
        <location evidence="2">Microtubule organizing center</location>
        <location evidence="2">Centrosome</location>
    </subcellularLocation>
</comment>
<keyword evidence="7" id="KW-0966">Cell projection</keyword>
<dbReference type="GO" id="GO:0035869">
    <property type="term" value="C:ciliary transition zone"/>
    <property type="evidence" value="ECO:0007669"/>
    <property type="project" value="TreeGrafter"/>
</dbReference>
<keyword evidence="6" id="KW-0206">Cytoskeleton</keyword>
<dbReference type="GO" id="GO:1905515">
    <property type="term" value="P:non-motile cilium assembly"/>
    <property type="evidence" value="ECO:0007669"/>
    <property type="project" value="TreeGrafter"/>
</dbReference>
<proteinExistence type="predicted"/>
<accession>A0AAV2KYM1</accession>
<keyword evidence="10" id="KW-1185">Reference proteome</keyword>
<name>A0AAV2KYM1_KNICA</name>
<dbReference type="Proteomes" id="UP001497482">
    <property type="component" value="Chromosome 20"/>
</dbReference>
<evidence type="ECO:0000256" key="5">
    <source>
        <dbReference type="ARBA" id="ARBA00023054"/>
    </source>
</evidence>
<evidence type="ECO:0000256" key="4">
    <source>
        <dbReference type="ARBA" id="ARBA00022794"/>
    </source>
</evidence>
<sequence length="250" mass="28587">MESFEKQFKKKERELELQKMQYEAKLAEQCRARSDLEVALKDVLQFLKISETSPSEAALLKIPALDKLKSSDLKSGESLLQSHLHQLIGRNEELRLELKTARAEATSAIGQLATAQEKVNRLQTDVDLLQKSSPGLVLRPIPLPQDLDLSSTEAISSLNEYVVRLLQELKNQEDMTNDLTSTLEEYKEKFAVISHQQGLLYQDYLSDKSKWEKEKEAFTRTKSKLEEQQQVDAVKVKQFNNPSRVLEVVL</sequence>
<dbReference type="PANTHER" id="PTHR18879">
    <property type="entry name" value="CENTROSOMAL PROTEIN OF 290 KDA"/>
    <property type="match status" value="1"/>
</dbReference>
<reference evidence="9 10" key="1">
    <citation type="submission" date="2024-04" db="EMBL/GenBank/DDBJ databases">
        <authorList>
            <person name="Waldvogel A.-M."/>
            <person name="Schoenle A."/>
        </authorList>
    </citation>
    <scope>NUCLEOTIDE SEQUENCE [LARGE SCALE GENOMIC DNA]</scope>
</reference>
<evidence type="ECO:0000256" key="7">
    <source>
        <dbReference type="ARBA" id="ARBA00023273"/>
    </source>
</evidence>
<protein>
    <submittedName>
        <fullName evidence="9">Uncharacterized protein</fullName>
    </submittedName>
</protein>
<evidence type="ECO:0000256" key="6">
    <source>
        <dbReference type="ARBA" id="ARBA00023212"/>
    </source>
</evidence>
<evidence type="ECO:0000256" key="3">
    <source>
        <dbReference type="ARBA" id="ARBA00022490"/>
    </source>
</evidence>
<dbReference type="GO" id="GO:0097711">
    <property type="term" value="P:ciliary basal body-plasma membrane docking"/>
    <property type="evidence" value="ECO:0007669"/>
    <property type="project" value="TreeGrafter"/>
</dbReference>
<evidence type="ECO:0000313" key="9">
    <source>
        <dbReference type="EMBL" id="CAL1594749.1"/>
    </source>
</evidence>
<keyword evidence="3" id="KW-0963">Cytoplasm</keyword>
<dbReference type="EMBL" id="OZ035842">
    <property type="protein sequence ID" value="CAL1594749.1"/>
    <property type="molecule type" value="Genomic_DNA"/>
</dbReference>
<feature type="coiled-coil region" evidence="8">
    <location>
        <begin position="84"/>
        <end position="228"/>
    </location>
</feature>
<evidence type="ECO:0000256" key="8">
    <source>
        <dbReference type="SAM" id="Coils"/>
    </source>
</evidence>
<evidence type="ECO:0000313" key="10">
    <source>
        <dbReference type="Proteomes" id="UP001497482"/>
    </source>
</evidence>
<evidence type="ECO:0000256" key="1">
    <source>
        <dbReference type="ARBA" id="ARBA00004120"/>
    </source>
</evidence>
<dbReference type="InterPro" id="IPR026201">
    <property type="entry name" value="Cep290"/>
</dbReference>
<dbReference type="GO" id="GO:0034451">
    <property type="term" value="C:centriolar satellite"/>
    <property type="evidence" value="ECO:0007669"/>
    <property type="project" value="TreeGrafter"/>
</dbReference>
<dbReference type="AlphaFoldDB" id="A0AAV2KYM1"/>
<dbReference type="PANTHER" id="PTHR18879:SF20">
    <property type="entry name" value="CENTROSOMAL PROTEIN OF 290 KDA"/>
    <property type="match status" value="1"/>
</dbReference>
<gene>
    <name evidence="9" type="ORF">KC01_LOCUS23685</name>
</gene>
<keyword evidence="5 8" id="KW-0175">Coiled coil</keyword>
<keyword evidence="4" id="KW-0970">Cilium biogenesis/degradation</keyword>
<organism evidence="9 10">
    <name type="scientific">Knipowitschia caucasica</name>
    <name type="common">Caucasian dwarf goby</name>
    <name type="synonym">Pomatoschistus caucasicus</name>
    <dbReference type="NCBI Taxonomy" id="637954"/>
    <lineage>
        <taxon>Eukaryota</taxon>
        <taxon>Metazoa</taxon>
        <taxon>Chordata</taxon>
        <taxon>Craniata</taxon>
        <taxon>Vertebrata</taxon>
        <taxon>Euteleostomi</taxon>
        <taxon>Actinopterygii</taxon>
        <taxon>Neopterygii</taxon>
        <taxon>Teleostei</taxon>
        <taxon>Neoteleostei</taxon>
        <taxon>Acanthomorphata</taxon>
        <taxon>Gobiaria</taxon>
        <taxon>Gobiiformes</taxon>
        <taxon>Gobioidei</taxon>
        <taxon>Gobiidae</taxon>
        <taxon>Gobiinae</taxon>
        <taxon>Knipowitschia</taxon>
    </lineage>
</organism>
<evidence type="ECO:0000256" key="2">
    <source>
        <dbReference type="ARBA" id="ARBA00004300"/>
    </source>
</evidence>
<dbReference type="GO" id="GO:1905349">
    <property type="term" value="P:ciliary transition zone assembly"/>
    <property type="evidence" value="ECO:0007669"/>
    <property type="project" value="TreeGrafter"/>
</dbReference>